<evidence type="ECO:0000256" key="3">
    <source>
        <dbReference type="ARBA" id="ARBA00009587"/>
    </source>
</evidence>
<keyword evidence="6 14" id="KW-0808">Transferase</keyword>
<feature type="compositionally biased region" description="Basic and acidic residues" evidence="11">
    <location>
        <begin position="544"/>
        <end position="556"/>
    </location>
</feature>
<dbReference type="Proteomes" id="UP000434580">
    <property type="component" value="Unassembled WGS sequence"/>
</dbReference>
<feature type="domain" description="O-acyltransferase WSD1-like N-terminal" evidence="12">
    <location>
        <begin position="4"/>
        <end position="276"/>
    </location>
</feature>
<dbReference type="OrthoDB" id="9810950at2"/>
<dbReference type="NCBIfam" id="TIGR02946">
    <property type="entry name" value="acyl_WS_DGAT"/>
    <property type="match status" value="1"/>
</dbReference>
<sequence length="556" mass="61693">MKQLGNQDAGFVYNETPTTPMHIAGLGIYDQSTAPGGRLGHKDIINYVQDRIHLAPIFRYKYVEVPFSLDKPYWIEDPDFDIEFHIRHIALPQPGDWRQLCILASRLNSRPIDFSRPLWEAYIIEGLDNIEGLPKGSFAIMVKVHHSIVDGASGQAIFAALHDLSPDSTPMSPATPMTVDRKPTSAELIGRALPNLMGRPLSQTRSFYKKAPNLVRQAIRLYRGDLKSGAKLRVPQTRFNHSISPHRVFEGTYFPLEDIKYIKNTIGQGTTVNDVMLSIIGGGMRKYLDKHDELPEESMCAMLPQDIRTEETRDQQGNMVGGIFADIHTNVEDPIERLVSIHQSTDEAKHLAMEMDTAAVVQNYMGGFFNPRMGRRFNKLIQNSKVMERFGPFACNTLATNVPGPDFPLYHAGAQMVAYWGIPPLMDCLGLGHAIFSYCGRISLSAMACREMMPDPEFYVECIEEAYEEILTAAKDYEAEVKKAAVSTPAPKKRTARKSSAKATSSAKVEATAETAETASDEPAAKPARKRAASKASATSKPKAAQEDVETLKETA</sequence>
<evidence type="ECO:0000313" key="14">
    <source>
        <dbReference type="EMBL" id="CAA0098061.1"/>
    </source>
</evidence>
<evidence type="ECO:0000256" key="4">
    <source>
        <dbReference type="ARBA" id="ARBA00013244"/>
    </source>
</evidence>
<dbReference type="GO" id="GO:0006071">
    <property type="term" value="P:glycerol metabolic process"/>
    <property type="evidence" value="ECO:0007669"/>
    <property type="project" value="UniProtKB-KW"/>
</dbReference>
<feature type="domain" description="O-acyltransferase WSD1 C-terminal" evidence="13">
    <location>
        <begin position="317"/>
        <end position="470"/>
    </location>
</feature>
<dbReference type="UniPathway" id="UPA00282"/>
<dbReference type="AlphaFoldDB" id="A0A5S9P4L5"/>
<evidence type="ECO:0000313" key="15">
    <source>
        <dbReference type="Proteomes" id="UP000434580"/>
    </source>
</evidence>
<dbReference type="Pfam" id="PF06974">
    <property type="entry name" value="WS_DGAT_C"/>
    <property type="match status" value="1"/>
</dbReference>
<dbReference type="InterPro" id="IPR004255">
    <property type="entry name" value="O-acyltransferase_WSD1_N"/>
</dbReference>
<name>A0A5S9P4L5_9GAMM</name>
<evidence type="ECO:0000259" key="12">
    <source>
        <dbReference type="Pfam" id="PF03007"/>
    </source>
</evidence>
<dbReference type="GO" id="GO:0001666">
    <property type="term" value="P:response to hypoxia"/>
    <property type="evidence" value="ECO:0007669"/>
    <property type="project" value="TreeGrafter"/>
</dbReference>
<feature type="region of interest" description="Disordered" evidence="11">
    <location>
        <begin position="484"/>
        <end position="556"/>
    </location>
</feature>
<dbReference type="GO" id="GO:0019432">
    <property type="term" value="P:triglyceride biosynthetic process"/>
    <property type="evidence" value="ECO:0007669"/>
    <property type="project" value="UniProtKB-UniPathway"/>
</dbReference>
<evidence type="ECO:0000256" key="9">
    <source>
        <dbReference type="ARBA" id="ARBA00023315"/>
    </source>
</evidence>
<dbReference type="EMBL" id="CACSII010000006">
    <property type="protein sequence ID" value="CAA0098061.1"/>
    <property type="molecule type" value="Genomic_DNA"/>
</dbReference>
<feature type="compositionally biased region" description="Basic residues" evidence="11">
    <location>
        <begin position="491"/>
        <end position="500"/>
    </location>
</feature>
<evidence type="ECO:0000259" key="13">
    <source>
        <dbReference type="Pfam" id="PF06974"/>
    </source>
</evidence>
<comment type="pathway">
    <text evidence="1">Glycerolipid metabolism; triacylglycerol biosynthesis.</text>
</comment>
<evidence type="ECO:0000256" key="7">
    <source>
        <dbReference type="ARBA" id="ARBA00022798"/>
    </source>
</evidence>
<dbReference type="GO" id="GO:0071731">
    <property type="term" value="P:response to nitric oxide"/>
    <property type="evidence" value="ECO:0007669"/>
    <property type="project" value="TreeGrafter"/>
</dbReference>
<keyword evidence="9 14" id="KW-0012">Acyltransferase</keyword>
<keyword evidence="8" id="KW-0443">Lipid metabolism</keyword>
<evidence type="ECO:0000256" key="2">
    <source>
        <dbReference type="ARBA" id="ARBA00005189"/>
    </source>
</evidence>
<dbReference type="GO" id="GO:0004144">
    <property type="term" value="F:diacylglycerol O-acyltransferase activity"/>
    <property type="evidence" value="ECO:0007669"/>
    <property type="project" value="UniProtKB-EC"/>
</dbReference>
<accession>A0A5S9P4L5</accession>
<keyword evidence="5" id="KW-0444">Lipid biosynthesis</keyword>
<dbReference type="PANTHER" id="PTHR31650:SF1">
    <property type="entry name" value="WAX ESTER SYNTHASE_DIACYLGLYCEROL ACYLTRANSFERASE 4-RELATED"/>
    <property type="match status" value="1"/>
</dbReference>
<gene>
    <name evidence="14" type="ORF">DPBNPPHM_03586</name>
</gene>
<reference evidence="14 15" key="1">
    <citation type="submission" date="2019-11" db="EMBL/GenBank/DDBJ databases">
        <authorList>
            <person name="Holert J."/>
        </authorList>
    </citation>
    <scope>NUCLEOTIDE SEQUENCE [LARGE SCALE GENOMIC DNA]</scope>
    <source>
        <strain evidence="14">BC5_2</strain>
    </source>
</reference>
<feature type="compositionally biased region" description="Low complexity" evidence="11">
    <location>
        <begin position="501"/>
        <end position="526"/>
    </location>
</feature>
<comment type="similarity">
    <text evidence="3">Belongs to the long-chain O-acyltransferase family.</text>
</comment>
<dbReference type="InterPro" id="IPR014292">
    <property type="entry name" value="Acyl_transf_WS/DGAT"/>
</dbReference>
<organism evidence="14 15">
    <name type="scientific">BD1-7 clade bacterium</name>
    <dbReference type="NCBI Taxonomy" id="2029982"/>
    <lineage>
        <taxon>Bacteria</taxon>
        <taxon>Pseudomonadati</taxon>
        <taxon>Pseudomonadota</taxon>
        <taxon>Gammaproteobacteria</taxon>
        <taxon>Cellvibrionales</taxon>
        <taxon>Spongiibacteraceae</taxon>
        <taxon>BD1-7 clade</taxon>
    </lineage>
</organism>
<proteinExistence type="inferred from homology"/>
<dbReference type="SUPFAM" id="SSF52777">
    <property type="entry name" value="CoA-dependent acyltransferases"/>
    <property type="match status" value="1"/>
</dbReference>
<dbReference type="PANTHER" id="PTHR31650">
    <property type="entry name" value="O-ACYLTRANSFERASE (WSD1-LIKE) FAMILY PROTEIN"/>
    <property type="match status" value="1"/>
</dbReference>
<evidence type="ECO:0000256" key="8">
    <source>
        <dbReference type="ARBA" id="ARBA00023098"/>
    </source>
</evidence>
<comment type="pathway">
    <text evidence="2">Lipid metabolism.</text>
</comment>
<evidence type="ECO:0000256" key="6">
    <source>
        <dbReference type="ARBA" id="ARBA00022679"/>
    </source>
</evidence>
<comment type="catalytic activity">
    <reaction evidence="10">
        <text>an acyl-CoA + a 1,2-diacyl-sn-glycerol = a triacyl-sn-glycerol + CoA</text>
        <dbReference type="Rhea" id="RHEA:10868"/>
        <dbReference type="ChEBI" id="CHEBI:17815"/>
        <dbReference type="ChEBI" id="CHEBI:57287"/>
        <dbReference type="ChEBI" id="CHEBI:58342"/>
        <dbReference type="ChEBI" id="CHEBI:64615"/>
        <dbReference type="EC" id="2.3.1.20"/>
    </reaction>
</comment>
<dbReference type="InterPro" id="IPR045034">
    <property type="entry name" value="O-acyltransferase_WSD1-like"/>
</dbReference>
<dbReference type="GO" id="GO:0005886">
    <property type="term" value="C:plasma membrane"/>
    <property type="evidence" value="ECO:0007669"/>
    <property type="project" value="TreeGrafter"/>
</dbReference>
<dbReference type="GO" id="GO:0051701">
    <property type="term" value="P:biological process involved in interaction with host"/>
    <property type="evidence" value="ECO:0007669"/>
    <property type="project" value="TreeGrafter"/>
</dbReference>
<evidence type="ECO:0000256" key="11">
    <source>
        <dbReference type="SAM" id="MobiDB-lite"/>
    </source>
</evidence>
<keyword evidence="7" id="KW-0319">Glycerol metabolism</keyword>
<dbReference type="EC" id="2.3.1.20" evidence="4"/>
<evidence type="ECO:0000256" key="5">
    <source>
        <dbReference type="ARBA" id="ARBA00022516"/>
    </source>
</evidence>
<dbReference type="Pfam" id="PF03007">
    <property type="entry name" value="WS_DGAT_cat"/>
    <property type="match status" value="1"/>
</dbReference>
<evidence type="ECO:0000256" key="10">
    <source>
        <dbReference type="ARBA" id="ARBA00048109"/>
    </source>
</evidence>
<feature type="compositionally biased region" description="Low complexity" evidence="11">
    <location>
        <begin position="534"/>
        <end position="543"/>
    </location>
</feature>
<protein>
    <recommendedName>
        <fullName evidence="4">diacylglycerol O-acyltransferase</fullName>
        <ecNumber evidence="4">2.3.1.20</ecNumber>
    </recommendedName>
</protein>
<dbReference type="InterPro" id="IPR009721">
    <property type="entry name" value="O-acyltransferase_WSD1_C"/>
</dbReference>
<evidence type="ECO:0000256" key="1">
    <source>
        <dbReference type="ARBA" id="ARBA00004771"/>
    </source>
</evidence>